<evidence type="ECO:0000313" key="1">
    <source>
        <dbReference type="EMBL" id="SFH61938.1"/>
    </source>
</evidence>
<dbReference type="AlphaFoldDB" id="A0A1I3BI37"/>
<evidence type="ECO:0008006" key="3">
    <source>
        <dbReference type="Google" id="ProtNLM"/>
    </source>
</evidence>
<dbReference type="EMBL" id="FOQH01000001">
    <property type="protein sequence ID" value="SFH61938.1"/>
    <property type="molecule type" value="Genomic_DNA"/>
</dbReference>
<proteinExistence type="predicted"/>
<name>A0A1I3BI37_9RHOB</name>
<dbReference type="Proteomes" id="UP000199377">
    <property type="component" value="Unassembled WGS sequence"/>
</dbReference>
<dbReference type="STRING" id="1114924.SAMN05216258_101106"/>
<dbReference type="Gene3D" id="3.30.70.100">
    <property type="match status" value="1"/>
</dbReference>
<keyword evidence="2" id="KW-1185">Reference proteome</keyword>
<reference evidence="1 2" key="1">
    <citation type="submission" date="2016-10" db="EMBL/GenBank/DDBJ databases">
        <authorList>
            <person name="de Groot N.N."/>
        </authorList>
    </citation>
    <scope>NUCLEOTIDE SEQUENCE [LARGE SCALE GENOMIC DNA]</scope>
    <source>
        <strain evidence="1 2">CGMCC 1.11030</strain>
    </source>
</reference>
<protein>
    <recommendedName>
        <fullName evidence="3">Mono-oxygenase ydhR</fullName>
    </recommendedName>
</protein>
<dbReference type="OrthoDB" id="2065010at2"/>
<gene>
    <name evidence="1" type="ORF">SAMN05216258_101106</name>
</gene>
<dbReference type="RefSeq" id="WP_092856716.1">
    <property type="nucleotide sequence ID" value="NZ_FOQH01000001.1"/>
</dbReference>
<evidence type="ECO:0000313" key="2">
    <source>
        <dbReference type="Proteomes" id="UP000199377"/>
    </source>
</evidence>
<accession>A0A1I3BI37</accession>
<dbReference type="InterPro" id="IPR011008">
    <property type="entry name" value="Dimeric_a/b-barrel"/>
</dbReference>
<sequence length="109" mass="11798">MIIALVQIPRSPKPPAEAAIKGGLASAPIYREVKGLISKHYLNGEAGGGGVYMFDTAENAQAWFNDEWPAWMESRFGTRPTLTIYDCHVVVDNVAGEVRVDGEPAELPA</sequence>
<organism evidence="1 2">
    <name type="scientific">Albimonas pacifica</name>
    <dbReference type="NCBI Taxonomy" id="1114924"/>
    <lineage>
        <taxon>Bacteria</taxon>
        <taxon>Pseudomonadati</taxon>
        <taxon>Pseudomonadota</taxon>
        <taxon>Alphaproteobacteria</taxon>
        <taxon>Rhodobacterales</taxon>
        <taxon>Paracoccaceae</taxon>
        <taxon>Albimonas</taxon>
    </lineage>
</organism>
<dbReference type="SUPFAM" id="SSF54909">
    <property type="entry name" value="Dimeric alpha+beta barrel"/>
    <property type="match status" value="1"/>
</dbReference>